<evidence type="ECO:0000256" key="4">
    <source>
        <dbReference type="ARBA" id="ARBA00022989"/>
    </source>
</evidence>
<gene>
    <name evidence="8" type="ORF">IDM40_20020</name>
</gene>
<dbReference type="Proteomes" id="UP000806528">
    <property type="component" value="Unassembled WGS sequence"/>
</dbReference>
<comment type="caution">
    <text evidence="8">The sequence shown here is derived from an EMBL/GenBank/DDBJ whole genome shotgun (WGS) entry which is preliminary data.</text>
</comment>
<dbReference type="RefSeq" id="WP_193123560.1">
    <property type="nucleotide sequence ID" value="NZ_JADBGI010000019.1"/>
</dbReference>
<reference evidence="8 9" key="1">
    <citation type="submission" date="2020-09" db="EMBL/GenBank/DDBJ databases">
        <title>Diversity and distribution of actinomycetes associated with coral in the coast of Hainan.</title>
        <authorList>
            <person name="Li F."/>
        </authorList>
    </citation>
    <scope>NUCLEOTIDE SEQUENCE [LARGE SCALE GENOMIC DNA]</scope>
    <source>
        <strain evidence="8 9">HNM0947</strain>
    </source>
</reference>
<comment type="subcellular location">
    <subcellularLocation>
        <location evidence="1">Cell membrane</location>
        <topology evidence="1">Multi-pass membrane protein</topology>
    </subcellularLocation>
</comment>
<keyword evidence="5 6" id="KW-0472">Membrane</keyword>
<dbReference type="Pfam" id="PF12823">
    <property type="entry name" value="DUF3817"/>
    <property type="match status" value="1"/>
</dbReference>
<dbReference type="InterPro" id="IPR023845">
    <property type="entry name" value="DUF3817_TM"/>
</dbReference>
<evidence type="ECO:0000256" key="5">
    <source>
        <dbReference type="ARBA" id="ARBA00023136"/>
    </source>
</evidence>
<dbReference type="PANTHER" id="PTHR40077">
    <property type="entry name" value="MEMBRANE PROTEIN-RELATED"/>
    <property type="match status" value="1"/>
</dbReference>
<keyword evidence="4 6" id="KW-1133">Transmembrane helix</keyword>
<dbReference type="PANTHER" id="PTHR40077:SF2">
    <property type="entry name" value="MEMBRANE PROTEIN"/>
    <property type="match status" value="1"/>
</dbReference>
<evidence type="ECO:0000313" key="8">
    <source>
        <dbReference type="EMBL" id="MBE3000962.1"/>
    </source>
</evidence>
<dbReference type="NCBIfam" id="TIGR03954">
    <property type="entry name" value="integ_memb_HG"/>
    <property type="match status" value="1"/>
</dbReference>
<protein>
    <submittedName>
        <fullName evidence="8">DUF3817 domain-containing protein</fullName>
    </submittedName>
</protein>
<keyword evidence="3 6" id="KW-0812">Transmembrane</keyword>
<keyword evidence="9" id="KW-1185">Reference proteome</keyword>
<dbReference type="EMBL" id="JADBGI010000019">
    <property type="protein sequence ID" value="MBE3000962.1"/>
    <property type="molecule type" value="Genomic_DNA"/>
</dbReference>
<evidence type="ECO:0000256" key="2">
    <source>
        <dbReference type="ARBA" id="ARBA00022475"/>
    </source>
</evidence>
<name>A0ABR9PAV7_9ACTN</name>
<feature type="domain" description="DUF3817" evidence="7">
    <location>
        <begin position="9"/>
        <end position="114"/>
    </location>
</feature>
<sequence>MDKSRVSFGLYRVLAWVTGVFLIGLVFIAMPARYLVGEDSMFALMNAPQGWEHWFGPDTPLVLYITLPHGYVYMAYVLVVIWVALDRRWGAGRTLGVALSGTIPVLGFVIERRVVEQERAKEAAAVEGGGQEPAPTTG</sequence>
<feature type="transmembrane region" description="Helical" evidence="6">
    <location>
        <begin position="12"/>
        <end position="36"/>
    </location>
</feature>
<organism evidence="8 9">
    <name type="scientific">Nocardiopsis coralli</name>
    <dbReference type="NCBI Taxonomy" id="2772213"/>
    <lineage>
        <taxon>Bacteria</taxon>
        <taxon>Bacillati</taxon>
        <taxon>Actinomycetota</taxon>
        <taxon>Actinomycetes</taxon>
        <taxon>Streptosporangiales</taxon>
        <taxon>Nocardiopsidaceae</taxon>
        <taxon>Nocardiopsis</taxon>
    </lineage>
</organism>
<evidence type="ECO:0000256" key="3">
    <source>
        <dbReference type="ARBA" id="ARBA00022692"/>
    </source>
</evidence>
<evidence type="ECO:0000259" key="7">
    <source>
        <dbReference type="Pfam" id="PF12823"/>
    </source>
</evidence>
<evidence type="ECO:0000256" key="1">
    <source>
        <dbReference type="ARBA" id="ARBA00004651"/>
    </source>
</evidence>
<proteinExistence type="predicted"/>
<keyword evidence="2" id="KW-1003">Cell membrane</keyword>
<accession>A0ABR9PAV7</accession>
<evidence type="ECO:0000256" key="6">
    <source>
        <dbReference type="SAM" id="Phobius"/>
    </source>
</evidence>
<feature type="transmembrane region" description="Helical" evidence="6">
    <location>
        <begin position="61"/>
        <end position="85"/>
    </location>
</feature>
<evidence type="ECO:0000313" key="9">
    <source>
        <dbReference type="Proteomes" id="UP000806528"/>
    </source>
</evidence>